<accession>A0A443HHN0</accession>
<dbReference type="GeneID" id="39600992"/>
<dbReference type="VEuPathDB" id="FungiDB:C8Q69DRAFT_483417"/>
<dbReference type="Proteomes" id="UP000283841">
    <property type="component" value="Unassembled WGS sequence"/>
</dbReference>
<organism evidence="2 3">
    <name type="scientific">Byssochlamys spectabilis</name>
    <name type="common">Paecilomyces variotii</name>
    <dbReference type="NCBI Taxonomy" id="264951"/>
    <lineage>
        <taxon>Eukaryota</taxon>
        <taxon>Fungi</taxon>
        <taxon>Dikarya</taxon>
        <taxon>Ascomycota</taxon>
        <taxon>Pezizomycotina</taxon>
        <taxon>Eurotiomycetes</taxon>
        <taxon>Eurotiomycetidae</taxon>
        <taxon>Eurotiales</taxon>
        <taxon>Thermoascaceae</taxon>
        <taxon>Paecilomyces</taxon>
    </lineage>
</organism>
<proteinExistence type="predicted"/>
<sequence>MRLLVVTFIVLLSSVCALRLAVDGKCQKGYTICHPPGTAGSSEDTVHLYQNLVDSVDDMSTKRDVTFEASLLERSSVPTLCCVQSMQCLLLNNDQVPFCWDRFTTNVYFADGWYGSIANGNFTSPSGRRVNLITGEYADGSGNIYSANLGARPNTATMDLPAPWTSKGVGSAIPASILGAPATYTVTIPGTTRPESIIPAETVAATTLNGTRVPGTTEPASTIDGTTVAARVTTVTETPAATQTHRGTAVQFHPQLIPAFVTAGLMLLLSM</sequence>
<dbReference type="EMBL" id="RCNU01000023">
    <property type="protein sequence ID" value="RWQ91277.1"/>
    <property type="molecule type" value="Genomic_DNA"/>
</dbReference>
<gene>
    <name evidence="2" type="ORF">C8Q69DRAFT_483417</name>
</gene>
<feature type="signal peptide" evidence="1">
    <location>
        <begin position="1"/>
        <end position="17"/>
    </location>
</feature>
<dbReference type="AlphaFoldDB" id="A0A443HHN0"/>
<protein>
    <submittedName>
        <fullName evidence="2">Uncharacterized protein</fullName>
    </submittedName>
</protein>
<comment type="caution">
    <text evidence="2">The sequence shown here is derived from an EMBL/GenBank/DDBJ whole genome shotgun (WGS) entry which is preliminary data.</text>
</comment>
<reference evidence="2 3" key="1">
    <citation type="journal article" date="2018" name="Front. Microbiol.">
        <title>Genomic and genetic insights into a cosmopolitan fungus, Paecilomyces variotii (Eurotiales).</title>
        <authorList>
            <person name="Urquhart A.S."/>
            <person name="Mondo S.J."/>
            <person name="Makela M.R."/>
            <person name="Hane J.K."/>
            <person name="Wiebenga A."/>
            <person name="He G."/>
            <person name="Mihaltcheva S."/>
            <person name="Pangilinan J."/>
            <person name="Lipzen A."/>
            <person name="Barry K."/>
            <person name="de Vries R.P."/>
            <person name="Grigoriev I.V."/>
            <person name="Idnurm A."/>
        </authorList>
    </citation>
    <scope>NUCLEOTIDE SEQUENCE [LARGE SCALE GENOMIC DNA]</scope>
    <source>
        <strain evidence="2 3">CBS 101075</strain>
    </source>
</reference>
<evidence type="ECO:0000313" key="3">
    <source>
        <dbReference type="Proteomes" id="UP000283841"/>
    </source>
</evidence>
<evidence type="ECO:0000256" key="1">
    <source>
        <dbReference type="SAM" id="SignalP"/>
    </source>
</evidence>
<keyword evidence="1" id="KW-0732">Signal</keyword>
<keyword evidence="3" id="KW-1185">Reference proteome</keyword>
<feature type="chain" id="PRO_5019508428" evidence="1">
    <location>
        <begin position="18"/>
        <end position="271"/>
    </location>
</feature>
<dbReference type="RefSeq" id="XP_028480922.1">
    <property type="nucleotide sequence ID" value="XM_028631715.1"/>
</dbReference>
<name>A0A443HHN0_BYSSP</name>
<evidence type="ECO:0000313" key="2">
    <source>
        <dbReference type="EMBL" id="RWQ91277.1"/>
    </source>
</evidence>